<dbReference type="AlphaFoldDB" id="A0A0A9CQD2"/>
<name>A0A0A9CQD2_ARUDO</name>
<evidence type="ECO:0000313" key="1">
    <source>
        <dbReference type="EMBL" id="JAD77816.1"/>
    </source>
</evidence>
<reference evidence="1" key="2">
    <citation type="journal article" date="2015" name="Data Brief">
        <title>Shoot transcriptome of the giant reed, Arundo donax.</title>
        <authorList>
            <person name="Barrero R.A."/>
            <person name="Guerrero F.D."/>
            <person name="Moolhuijzen P."/>
            <person name="Goolsby J.A."/>
            <person name="Tidwell J."/>
            <person name="Bellgard S.E."/>
            <person name="Bellgard M.I."/>
        </authorList>
    </citation>
    <scope>NUCLEOTIDE SEQUENCE</scope>
    <source>
        <tissue evidence="1">Shoot tissue taken approximately 20 cm above the soil surface</tissue>
    </source>
</reference>
<protein>
    <submittedName>
        <fullName evidence="1">Uncharacterized protein</fullName>
    </submittedName>
</protein>
<accession>A0A0A9CQD2</accession>
<dbReference type="EMBL" id="GBRH01220079">
    <property type="protein sequence ID" value="JAD77816.1"/>
    <property type="molecule type" value="Transcribed_RNA"/>
</dbReference>
<proteinExistence type="predicted"/>
<sequence length="89" mass="10086">MTLFIDFSSPSSIKFSLPSSKRDFLLQHRTRLLGPNASIPLLCHQRTTAMSWHLLRHKKLSQLFSGAVSNGKVPRIQIPHVVLLRLTDP</sequence>
<organism evidence="1">
    <name type="scientific">Arundo donax</name>
    <name type="common">Giant reed</name>
    <name type="synonym">Donax arundinaceus</name>
    <dbReference type="NCBI Taxonomy" id="35708"/>
    <lineage>
        <taxon>Eukaryota</taxon>
        <taxon>Viridiplantae</taxon>
        <taxon>Streptophyta</taxon>
        <taxon>Embryophyta</taxon>
        <taxon>Tracheophyta</taxon>
        <taxon>Spermatophyta</taxon>
        <taxon>Magnoliopsida</taxon>
        <taxon>Liliopsida</taxon>
        <taxon>Poales</taxon>
        <taxon>Poaceae</taxon>
        <taxon>PACMAD clade</taxon>
        <taxon>Arundinoideae</taxon>
        <taxon>Arundineae</taxon>
        <taxon>Arundo</taxon>
    </lineage>
</organism>
<reference evidence="1" key="1">
    <citation type="submission" date="2014-09" db="EMBL/GenBank/DDBJ databases">
        <authorList>
            <person name="Magalhaes I.L.F."/>
            <person name="Oliveira U."/>
            <person name="Santos F.R."/>
            <person name="Vidigal T.H.D.A."/>
            <person name="Brescovit A.D."/>
            <person name="Santos A.J."/>
        </authorList>
    </citation>
    <scope>NUCLEOTIDE SEQUENCE</scope>
    <source>
        <tissue evidence="1">Shoot tissue taken approximately 20 cm above the soil surface</tissue>
    </source>
</reference>